<comment type="caution">
    <text evidence="2">The sequence shown here is derived from an EMBL/GenBank/DDBJ whole genome shotgun (WGS) entry which is preliminary data.</text>
</comment>
<gene>
    <name evidence="2" type="ORF">GQ43DRAFT_186528</name>
</gene>
<keyword evidence="1" id="KW-0812">Transmembrane</keyword>
<dbReference type="AlphaFoldDB" id="A0A9P4JGH4"/>
<keyword evidence="1" id="KW-1133">Transmembrane helix</keyword>
<feature type="transmembrane region" description="Helical" evidence="1">
    <location>
        <begin position="32"/>
        <end position="55"/>
    </location>
</feature>
<organism evidence="2 3">
    <name type="scientific">Delitschia confertaspora ATCC 74209</name>
    <dbReference type="NCBI Taxonomy" id="1513339"/>
    <lineage>
        <taxon>Eukaryota</taxon>
        <taxon>Fungi</taxon>
        <taxon>Dikarya</taxon>
        <taxon>Ascomycota</taxon>
        <taxon>Pezizomycotina</taxon>
        <taxon>Dothideomycetes</taxon>
        <taxon>Pleosporomycetidae</taxon>
        <taxon>Pleosporales</taxon>
        <taxon>Delitschiaceae</taxon>
        <taxon>Delitschia</taxon>
    </lineage>
</organism>
<proteinExistence type="predicted"/>
<evidence type="ECO:0000256" key="1">
    <source>
        <dbReference type="SAM" id="Phobius"/>
    </source>
</evidence>
<evidence type="ECO:0000313" key="3">
    <source>
        <dbReference type="Proteomes" id="UP000799536"/>
    </source>
</evidence>
<protein>
    <submittedName>
        <fullName evidence="2">Uncharacterized protein</fullName>
    </submittedName>
</protein>
<name>A0A9P4JGH4_9PLEO</name>
<reference evidence="2" key="1">
    <citation type="journal article" date="2020" name="Stud. Mycol.">
        <title>101 Dothideomycetes genomes: a test case for predicting lifestyles and emergence of pathogens.</title>
        <authorList>
            <person name="Haridas S."/>
            <person name="Albert R."/>
            <person name="Binder M."/>
            <person name="Bloem J."/>
            <person name="Labutti K."/>
            <person name="Salamov A."/>
            <person name="Andreopoulos B."/>
            <person name="Baker S."/>
            <person name="Barry K."/>
            <person name="Bills G."/>
            <person name="Bluhm B."/>
            <person name="Cannon C."/>
            <person name="Castanera R."/>
            <person name="Culley D."/>
            <person name="Daum C."/>
            <person name="Ezra D."/>
            <person name="Gonzalez J."/>
            <person name="Henrissat B."/>
            <person name="Kuo A."/>
            <person name="Liang C."/>
            <person name="Lipzen A."/>
            <person name="Lutzoni F."/>
            <person name="Magnuson J."/>
            <person name="Mondo S."/>
            <person name="Nolan M."/>
            <person name="Ohm R."/>
            <person name="Pangilinan J."/>
            <person name="Park H.-J."/>
            <person name="Ramirez L."/>
            <person name="Alfaro M."/>
            <person name="Sun H."/>
            <person name="Tritt A."/>
            <person name="Yoshinaga Y."/>
            <person name="Zwiers L.-H."/>
            <person name="Turgeon B."/>
            <person name="Goodwin S."/>
            <person name="Spatafora J."/>
            <person name="Crous P."/>
            <person name="Grigoriev I."/>
        </authorList>
    </citation>
    <scope>NUCLEOTIDE SEQUENCE</scope>
    <source>
        <strain evidence="2">ATCC 74209</strain>
    </source>
</reference>
<accession>A0A9P4JGH4</accession>
<dbReference type="EMBL" id="ML994193">
    <property type="protein sequence ID" value="KAF2197849.1"/>
    <property type="molecule type" value="Genomic_DNA"/>
</dbReference>
<keyword evidence="3" id="KW-1185">Reference proteome</keyword>
<evidence type="ECO:0000313" key="2">
    <source>
        <dbReference type="EMBL" id="KAF2197849.1"/>
    </source>
</evidence>
<dbReference type="Proteomes" id="UP000799536">
    <property type="component" value="Unassembled WGS sequence"/>
</dbReference>
<keyword evidence="1" id="KW-0472">Membrane</keyword>
<sequence>MKLLRAAIGDGMLSVYRKFCRSRGYSAVVDRWILLVALADAVGGIPCTSTFMVLTSRSPSGRPPRNLEMCRK</sequence>